<evidence type="ECO:0000313" key="5">
    <source>
        <dbReference type="Proteomes" id="UP000054408"/>
    </source>
</evidence>
<dbReference type="InterPro" id="IPR040459">
    <property type="entry name" value="MJ1316"/>
</dbReference>
<dbReference type="GO" id="GO:0003723">
    <property type="term" value="F:RNA binding"/>
    <property type="evidence" value="ECO:0007669"/>
    <property type="project" value="UniProtKB-KW"/>
</dbReference>
<name>A0A0L0D4H9_THETB</name>
<organism evidence="4 5">
    <name type="scientific">Thecamonas trahens ATCC 50062</name>
    <dbReference type="NCBI Taxonomy" id="461836"/>
    <lineage>
        <taxon>Eukaryota</taxon>
        <taxon>Apusozoa</taxon>
        <taxon>Apusomonadida</taxon>
        <taxon>Apusomonadidae</taxon>
        <taxon>Thecamonas</taxon>
    </lineage>
</organism>
<dbReference type="RefSeq" id="XP_013759615.1">
    <property type="nucleotide sequence ID" value="XM_013904161.1"/>
</dbReference>
<dbReference type="Proteomes" id="UP000054408">
    <property type="component" value="Unassembled WGS sequence"/>
</dbReference>
<protein>
    <submittedName>
        <fullName evidence="4">Uncharacterized protein</fullName>
    </submittedName>
</protein>
<dbReference type="CDD" id="cd00165">
    <property type="entry name" value="S4"/>
    <property type="match status" value="1"/>
</dbReference>
<evidence type="ECO:0000256" key="1">
    <source>
        <dbReference type="PROSITE-ProRule" id="PRU00182"/>
    </source>
</evidence>
<dbReference type="Pfam" id="PF04457">
    <property type="entry name" value="MJ1316"/>
    <property type="match status" value="1"/>
</dbReference>
<dbReference type="STRING" id="461836.A0A0L0D4H9"/>
<evidence type="ECO:0000313" key="4">
    <source>
        <dbReference type="EMBL" id="KNC47272.1"/>
    </source>
</evidence>
<dbReference type="AlphaFoldDB" id="A0A0L0D4H9"/>
<evidence type="ECO:0000259" key="3">
    <source>
        <dbReference type="Pfam" id="PF04457"/>
    </source>
</evidence>
<dbReference type="OrthoDB" id="10263155at2759"/>
<feature type="domain" description="RNA-binding S4" evidence="2">
    <location>
        <begin position="10"/>
        <end position="54"/>
    </location>
</feature>
<reference evidence="4 5" key="1">
    <citation type="submission" date="2010-05" db="EMBL/GenBank/DDBJ databases">
        <title>The Genome Sequence of Thecamonas trahens ATCC 50062.</title>
        <authorList>
            <consortium name="The Broad Institute Genome Sequencing Platform"/>
            <person name="Russ C."/>
            <person name="Cuomo C."/>
            <person name="Shea T."/>
            <person name="Young S.K."/>
            <person name="Zeng Q."/>
            <person name="Koehrsen M."/>
            <person name="Haas B."/>
            <person name="Borodovsky M."/>
            <person name="Guigo R."/>
            <person name="Alvarado L."/>
            <person name="Berlin A."/>
            <person name="Bochicchio J."/>
            <person name="Borenstein D."/>
            <person name="Chapman S."/>
            <person name="Chen Z."/>
            <person name="Freedman E."/>
            <person name="Gellesch M."/>
            <person name="Goldberg J."/>
            <person name="Griggs A."/>
            <person name="Gujja S."/>
            <person name="Heilman E."/>
            <person name="Heiman D."/>
            <person name="Hepburn T."/>
            <person name="Howarth C."/>
            <person name="Jen D."/>
            <person name="Larson L."/>
            <person name="Mehta T."/>
            <person name="Park D."/>
            <person name="Pearson M."/>
            <person name="Roberts A."/>
            <person name="Saif S."/>
            <person name="Shenoy N."/>
            <person name="Sisk P."/>
            <person name="Stolte C."/>
            <person name="Sykes S."/>
            <person name="Thomson T."/>
            <person name="Walk T."/>
            <person name="White J."/>
            <person name="Yandava C."/>
            <person name="Burger G."/>
            <person name="Gray M.W."/>
            <person name="Holland P.W.H."/>
            <person name="King N."/>
            <person name="Lang F.B.F."/>
            <person name="Roger A.J."/>
            <person name="Ruiz-Trillo I."/>
            <person name="Lander E."/>
            <person name="Nusbaum C."/>
        </authorList>
    </citation>
    <scope>NUCLEOTIDE SEQUENCE [LARGE SCALE GENOMIC DNA]</scope>
    <source>
        <strain evidence="4 5">ATCC 50062</strain>
    </source>
</reference>
<proteinExistence type="predicted"/>
<dbReference type="eggNOG" id="ENOG502SCFY">
    <property type="taxonomic scope" value="Eukaryota"/>
</dbReference>
<dbReference type="PROSITE" id="PS50889">
    <property type="entry name" value="S4"/>
    <property type="match status" value="1"/>
</dbReference>
<dbReference type="SUPFAM" id="SSF55174">
    <property type="entry name" value="Alpha-L RNA-binding motif"/>
    <property type="match status" value="1"/>
</dbReference>
<dbReference type="EMBL" id="GL349446">
    <property type="protein sequence ID" value="KNC47272.1"/>
    <property type="molecule type" value="Genomic_DNA"/>
</dbReference>
<dbReference type="Pfam" id="PF01479">
    <property type="entry name" value="S4"/>
    <property type="match status" value="1"/>
</dbReference>
<dbReference type="Gene3D" id="3.10.290.10">
    <property type="entry name" value="RNA-binding S4 domain"/>
    <property type="match status" value="1"/>
</dbReference>
<dbReference type="InterPro" id="IPR002942">
    <property type="entry name" value="S4_RNA-bd"/>
</dbReference>
<keyword evidence="5" id="KW-1185">Reference proteome</keyword>
<feature type="domain" description="MJ1316 RNA cyclic group end recognition" evidence="3">
    <location>
        <begin position="104"/>
        <end position="170"/>
    </location>
</feature>
<sequence>MSADAETMVLDAWLASKTGESRKWAKTQIADGKVDVNGAIVKVRAYVVHDGDVITVTVASDDGGDEHEYAATVGKPLSAEWPWTAGDGAGGSGKSGKKGRFLGADKALNKIQWDPRLRDKTWVVGYEDRFTGVQEMPLAAWLAGLDEGLGSIPTHRIRHLSGDGVVLWDRQARLNLLDGE</sequence>
<keyword evidence="1" id="KW-0694">RNA-binding</keyword>
<accession>A0A0L0D4H9</accession>
<dbReference type="GeneID" id="25563285"/>
<dbReference type="InterPro" id="IPR036986">
    <property type="entry name" value="S4_RNA-bd_sf"/>
</dbReference>
<evidence type="ECO:0000259" key="2">
    <source>
        <dbReference type="Pfam" id="PF01479"/>
    </source>
</evidence>
<gene>
    <name evidence="4" type="ORF">AMSG_03702</name>
</gene>